<dbReference type="AlphaFoldDB" id="A0AAV4DUP7"/>
<gene>
    <name evidence="2" type="ORF">PoB_007414100</name>
</gene>
<keyword evidence="3" id="KW-1185">Reference proteome</keyword>
<proteinExistence type="predicted"/>
<keyword evidence="1" id="KW-0472">Membrane</keyword>
<evidence type="ECO:0000313" key="2">
    <source>
        <dbReference type="EMBL" id="GFO47636.1"/>
    </source>
</evidence>
<keyword evidence="1" id="KW-0812">Transmembrane</keyword>
<keyword evidence="1" id="KW-1133">Transmembrane helix</keyword>
<evidence type="ECO:0000313" key="3">
    <source>
        <dbReference type="Proteomes" id="UP000735302"/>
    </source>
</evidence>
<reference evidence="2 3" key="1">
    <citation type="journal article" date="2021" name="Elife">
        <title>Chloroplast acquisition without the gene transfer in kleptoplastic sea slugs, Plakobranchus ocellatus.</title>
        <authorList>
            <person name="Maeda T."/>
            <person name="Takahashi S."/>
            <person name="Yoshida T."/>
            <person name="Shimamura S."/>
            <person name="Takaki Y."/>
            <person name="Nagai Y."/>
            <person name="Toyoda A."/>
            <person name="Suzuki Y."/>
            <person name="Arimoto A."/>
            <person name="Ishii H."/>
            <person name="Satoh N."/>
            <person name="Nishiyama T."/>
            <person name="Hasebe M."/>
            <person name="Maruyama T."/>
            <person name="Minagawa J."/>
            <person name="Obokata J."/>
            <person name="Shigenobu S."/>
        </authorList>
    </citation>
    <scope>NUCLEOTIDE SEQUENCE [LARGE SCALE GENOMIC DNA]</scope>
</reference>
<evidence type="ECO:0000256" key="1">
    <source>
        <dbReference type="SAM" id="Phobius"/>
    </source>
</evidence>
<dbReference type="EMBL" id="BLXT01008339">
    <property type="protein sequence ID" value="GFO47636.1"/>
    <property type="molecule type" value="Genomic_DNA"/>
</dbReference>
<sequence length="186" mass="19608">MSSSPTTIAPSSTFNLLDVSSPLTYMSTAREESSSGESSTILLSTAPSTVATAVPGDGWSSTPTVTTSLYSTSTTVLYEPSSLVPSSVSSLCACKCGNNLLSAPLDSSEIEQITSSIQKELYVDKRDVSATKRKYISVNDQRPSAQTVGYFGVCIVAVTFTGIFLLDITSLGRDIMQLVNDCKSSV</sequence>
<feature type="transmembrane region" description="Helical" evidence="1">
    <location>
        <begin position="148"/>
        <end position="166"/>
    </location>
</feature>
<comment type="caution">
    <text evidence="2">The sequence shown here is derived from an EMBL/GenBank/DDBJ whole genome shotgun (WGS) entry which is preliminary data.</text>
</comment>
<name>A0AAV4DUP7_9GAST</name>
<accession>A0AAV4DUP7</accession>
<protein>
    <submittedName>
        <fullName evidence="2">Sushi, von Willebrand factor type a, egf and pentraxin domain-containing protein 1</fullName>
    </submittedName>
</protein>
<organism evidence="2 3">
    <name type="scientific">Plakobranchus ocellatus</name>
    <dbReference type="NCBI Taxonomy" id="259542"/>
    <lineage>
        <taxon>Eukaryota</taxon>
        <taxon>Metazoa</taxon>
        <taxon>Spiralia</taxon>
        <taxon>Lophotrochozoa</taxon>
        <taxon>Mollusca</taxon>
        <taxon>Gastropoda</taxon>
        <taxon>Heterobranchia</taxon>
        <taxon>Euthyneura</taxon>
        <taxon>Panpulmonata</taxon>
        <taxon>Sacoglossa</taxon>
        <taxon>Placobranchoidea</taxon>
        <taxon>Plakobranchidae</taxon>
        <taxon>Plakobranchus</taxon>
    </lineage>
</organism>
<dbReference type="Proteomes" id="UP000735302">
    <property type="component" value="Unassembled WGS sequence"/>
</dbReference>